<accession>A0ABR9AZS8</accession>
<keyword evidence="4" id="KW-1185">Reference proteome</keyword>
<name>A0ABR9AZS8_9BACL</name>
<dbReference type="Pfam" id="PF09560">
    <property type="entry name" value="Spore_YunB"/>
    <property type="match status" value="1"/>
</dbReference>
<feature type="compositionally biased region" description="Polar residues" evidence="1">
    <location>
        <begin position="257"/>
        <end position="269"/>
    </location>
</feature>
<proteinExistence type="predicted"/>
<dbReference type="InterPro" id="IPR014197">
    <property type="entry name" value="Sporulation_prot_YunB"/>
</dbReference>
<evidence type="ECO:0000313" key="3">
    <source>
        <dbReference type="EMBL" id="MBD8499159.1"/>
    </source>
</evidence>
<organism evidence="3 4">
    <name type="scientific">Paenibacillus arenosi</name>
    <dbReference type="NCBI Taxonomy" id="2774142"/>
    <lineage>
        <taxon>Bacteria</taxon>
        <taxon>Bacillati</taxon>
        <taxon>Bacillota</taxon>
        <taxon>Bacilli</taxon>
        <taxon>Bacillales</taxon>
        <taxon>Paenibacillaceae</taxon>
        <taxon>Paenibacillus</taxon>
    </lineage>
</organism>
<comment type="caution">
    <text evidence="3">The sequence shown here is derived from an EMBL/GenBank/DDBJ whole genome shotgun (WGS) entry which is preliminary data.</text>
</comment>
<dbReference type="Proteomes" id="UP000634529">
    <property type="component" value="Unassembled WGS sequence"/>
</dbReference>
<dbReference type="NCBIfam" id="TIGR02832">
    <property type="entry name" value="spo_yunB"/>
    <property type="match status" value="1"/>
</dbReference>
<dbReference type="EMBL" id="JACYTN010000008">
    <property type="protein sequence ID" value="MBD8499159.1"/>
    <property type="molecule type" value="Genomic_DNA"/>
</dbReference>
<reference evidence="3 4" key="1">
    <citation type="submission" date="2020-09" db="EMBL/GenBank/DDBJ databases">
        <title>Paenibacillus sp. CAU 1523 isolated from sand of Haeundae Beach.</title>
        <authorList>
            <person name="Kim W."/>
        </authorList>
    </citation>
    <scope>NUCLEOTIDE SEQUENCE [LARGE SCALE GENOMIC DNA]</scope>
    <source>
        <strain evidence="3 4">CAU 1523</strain>
    </source>
</reference>
<keyword evidence="2" id="KW-1133">Transmembrane helix</keyword>
<keyword evidence="2" id="KW-0812">Transmembrane</keyword>
<evidence type="ECO:0000256" key="1">
    <source>
        <dbReference type="SAM" id="MobiDB-lite"/>
    </source>
</evidence>
<evidence type="ECO:0000256" key="2">
    <source>
        <dbReference type="SAM" id="Phobius"/>
    </source>
</evidence>
<sequence length="284" mass="31143">MRYAGTGWKSAPPKPKRRRRVWFIAFIIFMLLSVQLFLYVDKHVRGPVMHLAKIRIKQMATQAINKAISDQVAQGRKLDKLIEWKTDNRGKVTSFILNYNEHMRITSETANIVQTALRSTEEFHDHIPLGQALGSALIASFGPRIPVKMEPQGAVKVELDTRPMEVGINMVLVEVYIKVVEEVAIVIPFDMEPEVVETEIPISYMLVVGDVPMYYYDGKGKPVGTNSDQAPALSLPAQPPTAPEQSRGITVSPGVTLPSSGSTQGSGNDSSTGTSEGVSTGEGH</sequence>
<gene>
    <name evidence="3" type="primary">yunB</name>
    <name evidence="3" type="ORF">IFO66_12665</name>
</gene>
<feature type="region of interest" description="Disordered" evidence="1">
    <location>
        <begin position="225"/>
        <end position="284"/>
    </location>
</feature>
<feature type="transmembrane region" description="Helical" evidence="2">
    <location>
        <begin position="21"/>
        <end position="40"/>
    </location>
</feature>
<keyword evidence="2" id="KW-0472">Membrane</keyword>
<evidence type="ECO:0000313" key="4">
    <source>
        <dbReference type="Proteomes" id="UP000634529"/>
    </source>
</evidence>
<protein>
    <submittedName>
        <fullName evidence="3">Sporulation protein YunB</fullName>
    </submittedName>
</protein>
<feature type="compositionally biased region" description="Low complexity" evidence="1">
    <location>
        <begin position="270"/>
        <end position="284"/>
    </location>
</feature>